<keyword evidence="2" id="KW-1003">Cell membrane</keyword>
<proteinExistence type="predicted"/>
<evidence type="ECO:0000256" key="7">
    <source>
        <dbReference type="ARBA" id="ARBA00023012"/>
    </source>
</evidence>
<feature type="transmembrane region" description="Helical" evidence="10">
    <location>
        <begin position="276"/>
        <end position="296"/>
    </location>
</feature>
<evidence type="ECO:0000256" key="4">
    <source>
        <dbReference type="ARBA" id="ARBA00022692"/>
    </source>
</evidence>
<keyword evidence="6 10" id="KW-1133">Transmembrane helix</keyword>
<keyword evidence="8 10" id="KW-0472">Membrane</keyword>
<dbReference type="InterPro" id="IPR011712">
    <property type="entry name" value="Sig_transdc_His_kin_sub3_dim/P"/>
</dbReference>
<feature type="region of interest" description="Disordered" evidence="9">
    <location>
        <begin position="107"/>
        <end position="130"/>
    </location>
</feature>
<evidence type="ECO:0000256" key="1">
    <source>
        <dbReference type="ARBA" id="ARBA00004651"/>
    </source>
</evidence>
<feature type="transmembrane region" description="Helical" evidence="10">
    <location>
        <begin position="205"/>
        <end position="225"/>
    </location>
</feature>
<organism evidence="12 13">
    <name type="scientific">Kitasatospora misakiensis</name>
    <dbReference type="NCBI Taxonomy" id="67330"/>
    <lineage>
        <taxon>Bacteria</taxon>
        <taxon>Bacillati</taxon>
        <taxon>Actinomycetota</taxon>
        <taxon>Actinomycetes</taxon>
        <taxon>Kitasatosporales</taxon>
        <taxon>Streptomycetaceae</taxon>
        <taxon>Kitasatospora</taxon>
    </lineage>
</organism>
<feature type="transmembrane region" description="Helical" evidence="10">
    <location>
        <begin position="302"/>
        <end position="323"/>
    </location>
</feature>
<dbReference type="GO" id="GO:0016301">
    <property type="term" value="F:kinase activity"/>
    <property type="evidence" value="ECO:0007669"/>
    <property type="project" value="UniProtKB-KW"/>
</dbReference>
<evidence type="ECO:0000256" key="6">
    <source>
        <dbReference type="ARBA" id="ARBA00022989"/>
    </source>
</evidence>
<feature type="compositionally biased region" description="Low complexity" evidence="9">
    <location>
        <begin position="1"/>
        <end position="29"/>
    </location>
</feature>
<feature type="transmembrane region" description="Helical" evidence="10">
    <location>
        <begin position="339"/>
        <end position="359"/>
    </location>
</feature>
<protein>
    <submittedName>
        <fullName evidence="12">Sensor histidine kinase</fullName>
    </submittedName>
</protein>
<dbReference type="Pfam" id="PF02518">
    <property type="entry name" value="HATPase_c"/>
    <property type="match status" value="1"/>
</dbReference>
<dbReference type="Proteomes" id="UP001595975">
    <property type="component" value="Unassembled WGS sequence"/>
</dbReference>
<evidence type="ECO:0000256" key="2">
    <source>
        <dbReference type="ARBA" id="ARBA00022475"/>
    </source>
</evidence>
<sequence>MSEPAATPATTTTRQVTAPPEAVRPPARANLPGPPVAPGRTGLTPAAWACGATLLSGLGWVLLAVTHQDAAWATPFYLHDGETVLLGFAFALSGLLILAHRAGPGSDDPPPAAASATAGPAGPAVPATAEPPVGRSLGRCLLAAGLGGCLSRFALLAGAAADAGEAVQALGAALLLASVTLFIFVSLALPLWLPEGRLPGGPGRAFVVAVAVWSALHACAVRLGSHLPYFGDVLVPPEKLPLDEWHATRVAWAIVITSLIVAAVRWRRSARPHRSVTAVLVPYLVWLVTTNIALRMGSSESVAAVAYFAGSALWMLGAVGYAFTRDRSRYLDRATRRMLSVLALTALLIAGYLGIALLLRRALPEASSASAQLLAAGALAIGGLLGPTTRWVVRAVDRFYYGERARPYQVVRALAERLSRAVSPADAPPLLCDTVVTALGLPGARVVLHTRTGPHELASVGAIGQNSQVFPLSYEGAVIGDLYAPPRVGQPELDAQDHEVLRFLADQAAPAIASLRMYEELQRGRRQIVLAREEERRRLRHDLHDGLGPTLSGLRLGVDTARAAVPEGSPAARSLRAVSAGIGQAIDELRRITEGLAPAALAGEGLAVALRRLVAELDGPRVRIALVLDPDPPPALPAAVEVAALRISGEALHNVLRHSAAGQARLTLRVRPEAVVVEVWDDGRGFPPDASDVSDASGAAGAADRTGPVDPREGDGAGDRRRAGSGLGLRSMAERAEELGGRFTTGNHDGGAVVRAVLPRTPEQSSADC</sequence>
<dbReference type="InterPro" id="IPR029016">
    <property type="entry name" value="GAF-like_dom_sf"/>
</dbReference>
<dbReference type="PANTHER" id="PTHR24421">
    <property type="entry name" value="NITRATE/NITRITE SENSOR PROTEIN NARX-RELATED"/>
    <property type="match status" value="1"/>
</dbReference>
<feature type="compositionally biased region" description="Low complexity" evidence="9">
    <location>
        <begin position="689"/>
        <end position="704"/>
    </location>
</feature>
<keyword evidence="4 10" id="KW-0812">Transmembrane</keyword>
<dbReference type="Gene3D" id="3.30.565.10">
    <property type="entry name" value="Histidine kinase-like ATPase, C-terminal domain"/>
    <property type="match status" value="1"/>
</dbReference>
<dbReference type="EMBL" id="JBHSOF010000003">
    <property type="protein sequence ID" value="MFC5662182.1"/>
    <property type="molecule type" value="Genomic_DNA"/>
</dbReference>
<dbReference type="InterPro" id="IPR036890">
    <property type="entry name" value="HATPase_C_sf"/>
</dbReference>
<feature type="transmembrane region" description="Helical" evidence="10">
    <location>
        <begin position="83"/>
        <end position="99"/>
    </location>
</feature>
<feature type="domain" description="Histidine kinase/HSP90-like ATPase" evidence="11">
    <location>
        <begin position="639"/>
        <end position="762"/>
    </location>
</feature>
<feature type="compositionally biased region" description="Low complexity" evidence="9">
    <location>
        <begin position="113"/>
        <end position="130"/>
    </location>
</feature>
<keyword evidence="7" id="KW-0902">Two-component regulatory system</keyword>
<keyword evidence="13" id="KW-1185">Reference proteome</keyword>
<feature type="transmembrane region" description="Helical" evidence="10">
    <location>
        <begin position="167"/>
        <end position="193"/>
    </location>
</feature>
<evidence type="ECO:0000256" key="10">
    <source>
        <dbReference type="SAM" id="Phobius"/>
    </source>
</evidence>
<evidence type="ECO:0000313" key="13">
    <source>
        <dbReference type="Proteomes" id="UP001595975"/>
    </source>
</evidence>
<dbReference type="SUPFAM" id="SSF55781">
    <property type="entry name" value="GAF domain-like"/>
    <property type="match status" value="1"/>
</dbReference>
<evidence type="ECO:0000256" key="3">
    <source>
        <dbReference type="ARBA" id="ARBA00022679"/>
    </source>
</evidence>
<dbReference type="CDD" id="cd16917">
    <property type="entry name" value="HATPase_UhpB-NarQ-NarX-like"/>
    <property type="match status" value="1"/>
</dbReference>
<feature type="transmembrane region" description="Helical" evidence="10">
    <location>
        <begin position="46"/>
        <end position="63"/>
    </location>
</feature>
<feature type="transmembrane region" description="Helical" evidence="10">
    <location>
        <begin position="245"/>
        <end position="264"/>
    </location>
</feature>
<evidence type="ECO:0000313" key="12">
    <source>
        <dbReference type="EMBL" id="MFC5662182.1"/>
    </source>
</evidence>
<dbReference type="InterPro" id="IPR003594">
    <property type="entry name" value="HATPase_dom"/>
</dbReference>
<dbReference type="InterPro" id="IPR050482">
    <property type="entry name" value="Sensor_HK_TwoCompSys"/>
</dbReference>
<dbReference type="Gene3D" id="3.30.450.40">
    <property type="match status" value="1"/>
</dbReference>
<dbReference type="RefSeq" id="WP_380223782.1">
    <property type="nucleotide sequence ID" value="NZ_JBHSOF010000003.1"/>
</dbReference>
<gene>
    <name evidence="12" type="ORF">ACFP3U_04200</name>
</gene>
<feature type="compositionally biased region" description="Basic and acidic residues" evidence="9">
    <location>
        <begin position="710"/>
        <end position="722"/>
    </location>
</feature>
<dbReference type="Pfam" id="PF07730">
    <property type="entry name" value="HisKA_3"/>
    <property type="match status" value="1"/>
</dbReference>
<reference evidence="13" key="1">
    <citation type="journal article" date="2019" name="Int. J. Syst. Evol. Microbiol.">
        <title>The Global Catalogue of Microorganisms (GCM) 10K type strain sequencing project: providing services to taxonomists for standard genome sequencing and annotation.</title>
        <authorList>
            <consortium name="The Broad Institute Genomics Platform"/>
            <consortium name="The Broad Institute Genome Sequencing Center for Infectious Disease"/>
            <person name="Wu L."/>
            <person name="Ma J."/>
        </authorList>
    </citation>
    <scope>NUCLEOTIDE SEQUENCE [LARGE SCALE GENOMIC DNA]</scope>
    <source>
        <strain evidence="13">CGMCC 4.1437</strain>
    </source>
</reference>
<dbReference type="SUPFAM" id="SSF55874">
    <property type="entry name" value="ATPase domain of HSP90 chaperone/DNA topoisomerase II/histidine kinase"/>
    <property type="match status" value="1"/>
</dbReference>
<evidence type="ECO:0000259" key="11">
    <source>
        <dbReference type="SMART" id="SM00387"/>
    </source>
</evidence>
<keyword evidence="3" id="KW-0808">Transferase</keyword>
<name>A0ABW0WV68_9ACTN</name>
<comment type="subcellular location">
    <subcellularLocation>
        <location evidence="1">Cell membrane</location>
        <topology evidence="1">Multi-pass membrane protein</topology>
    </subcellularLocation>
</comment>
<evidence type="ECO:0000256" key="5">
    <source>
        <dbReference type="ARBA" id="ARBA00022777"/>
    </source>
</evidence>
<evidence type="ECO:0000256" key="8">
    <source>
        <dbReference type="ARBA" id="ARBA00023136"/>
    </source>
</evidence>
<accession>A0ABW0WV68</accession>
<dbReference type="Gene3D" id="1.20.5.1930">
    <property type="match status" value="1"/>
</dbReference>
<dbReference type="PANTHER" id="PTHR24421:SF37">
    <property type="entry name" value="SENSOR HISTIDINE KINASE NARS"/>
    <property type="match status" value="1"/>
</dbReference>
<feature type="region of interest" description="Disordered" evidence="9">
    <location>
        <begin position="686"/>
        <end position="730"/>
    </location>
</feature>
<comment type="caution">
    <text evidence="12">The sequence shown here is derived from an EMBL/GenBank/DDBJ whole genome shotgun (WGS) entry which is preliminary data.</text>
</comment>
<keyword evidence="5 12" id="KW-0418">Kinase</keyword>
<dbReference type="SMART" id="SM00387">
    <property type="entry name" value="HATPase_c"/>
    <property type="match status" value="1"/>
</dbReference>
<feature type="region of interest" description="Disordered" evidence="9">
    <location>
        <begin position="1"/>
        <end position="38"/>
    </location>
</feature>
<evidence type="ECO:0000256" key="9">
    <source>
        <dbReference type="SAM" id="MobiDB-lite"/>
    </source>
</evidence>